<accession>A0A2P6TLB3</accession>
<keyword evidence="1" id="KW-0812">Transmembrane</keyword>
<dbReference type="Proteomes" id="UP000239899">
    <property type="component" value="Unassembled WGS sequence"/>
</dbReference>
<evidence type="ECO:0000313" key="3">
    <source>
        <dbReference type="Proteomes" id="UP000239899"/>
    </source>
</evidence>
<dbReference type="AlphaFoldDB" id="A0A2P6TLB3"/>
<feature type="transmembrane region" description="Helical" evidence="1">
    <location>
        <begin position="71"/>
        <end position="89"/>
    </location>
</feature>
<evidence type="ECO:0000256" key="1">
    <source>
        <dbReference type="SAM" id="Phobius"/>
    </source>
</evidence>
<evidence type="ECO:0000313" key="2">
    <source>
        <dbReference type="EMBL" id="PRW45087.1"/>
    </source>
</evidence>
<dbReference type="OrthoDB" id="505456at2759"/>
<proteinExistence type="predicted"/>
<protein>
    <submittedName>
        <fullName evidence="2">Membrane transporter</fullName>
    </submittedName>
</protein>
<name>A0A2P6TLB3_CHLSO</name>
<feature type="transmembrane region" description="Helical" evidence="1">
    <location>
        <begin position="12"/>
        <end position="32"/>
    </location>
</feature>
<dbReference type="EMBL" id="LHPG02000012">
    <property type="protein sequence ID" value="PRW45087.1"/>
    <property type="molecule type" value="Genomic_DNA"/>
</dbReference>
<reference evidence="2 3" key="1">
    <citation type="journal article" date="2018" name="Plant J.">
        <title>Genome sequences of Chlorella sorokiniana UTEX 1602 and Micractinium conductrix SAG 241.80: implications to maltose excretion by a green alga.</title>
        <authorList>
            <person name="Arriola M.B."/>
            <person name="Velmurugan N."/>
            <person name="Zhang Y."/>
            <person name="Plunkett M.H."/>
            <person name="Hondzo H."/>
            <person name="Barney B.M."/>
        </authorList>
    </citation>
    <scope>NUCLEOTIDE SEQUENCE [LARGE SCALE GENOMIC DNA]</scope>
    <source>
        <strain evidence="3">UTEX 1602</strain>
    </source>
</reference>
<gene>
    <name evidence="2" type="ORF">C2E21_6414</name>
</gene>
<keyword evidence="1" id="KW-1133">Transmembrane helix</keyword>
<feature type="transmembrane region" description="Helical" evidence="1">
    <location>
        <begin position="134"/>
        <end position="154"/>
    </location>
</feature>
<comment type="caution">
    <text evidence="2">The sequence shown here is derived from an EMBL/GenBank/DDBJ whole genome shotgun (WGS) entry which is preliminary data.</text>
</comment>
<keyword evidence="1" id="KW-0472">Membrane</keyword>
<organism evidence="2 3">
    <name type="scientific">Chlorella sorokiniana</name>
    <name type="common">Freshwater green alga</name>
    <dbReference type="NCBI Taxonomy" id="3076"/>
    <lineage>
        <taxon>Eukaryota</taxon>
        <taxon>Viridiplantae</taxon>
        <taxon>Chlorophyta</taxon>
        <taxon>core chlorophytes</taxon>
        <taxon>Trebouxiophyceae</taxon>
        <taxon>Chlorellales</taxon>
        <taxon>Chlorellaceae</taxon>
        <taxon>Chlorella clade</taxon>
        <taxon>Chlorella</taxon>
    </lineage>
</organism>
<dbReference type="PROSITE" id="PS51257">
    <property type="entry name" value="PROKAR_LIPOPROTEIN"/>
    <property type="match status" value="1"/>
</dbReference>
<sequence>MASNGEKAAGLVWVLSFFLAFSGGCLVLAGLASMQSLCHNDGPIITNSRRLLQLSPDTLVATCSKAYRFQWWGWALQTAFVFLTGAYWAAKSKNAGVLIIGACATVLGMIFCNDQLKAMDDVSGRAFSRATTTFVGWLVACTGNFLLILTAFHLPETAAAATADKKAPAGAAAGTTDVSAVATA</sequence>
<feature type="transmembrane region" description="Helical" evidence="1">
    <location>
        <begin position="95"/>
        <end position="113"/>
    </location>
</feature>
<keyword evidence="3" id="KW-1185">Reference proteome</keyword>